<dbReference type="Pfam" id="PF24883">
    <property type="entry name" value="NPHP3_N"/>
    <property type="match status" value="1"/>
</dbReference>
<gene>
    <name evidence="10" type="ORF">APUU_22093S</name>
</gene>
<dbReference type="KEGG" id="apuu:APUU_22093S"/>
<accession>A0A7R7XHP8</accession>
<keyword evidence="3" id="KW-0863">Zinc-finger</keyword>
<evidence type="ECO:0000259" key="9">
    <source>
        <dbReference type="Pfam" id="PF24883"/>
    </source>
</evidence>
<dbReference type="InterPro" id="IPR036770">
    <property type="entry name" value="Ankyrin_rpt-contain_sf"/>
</dbReference>
<evidence type="ECO:0000313" key="11">
    <source>
        <dbReference type="Proteomes" id="UP000654913"/>
    </source>
</evidence>
<dbReference type="SMART" id="SM00248">
    <property type="entry name" value="ANK"/>
    <property type="match status" value="13"/>
</dbReference>
<keyword evidence="2" id="KW-0677">Repeat</keyword>
<keyword evidence="4" id="KW-0862">Zinc</keyword>
<proteinExistence type="predicted"/>
<keyword evidence="1" id="KW-0479">Metal-binding</keyword>
<feature type="compositionally biased region" description="Basic and acidic residues" evidence="7">
    <location>
        <begin position="1268"/>
        <end position="1282"/>
    </location>
</feature>
<dbReference type="PROSITE" id="PS50297">
    <property type="entry name" value="ANK_REP_REGION"/>
    <property type="match status" value="6"/>
</dbReference>
<evidence type="ECO:0000256" key="6">
    <source>
        <dbReference type="PROSITE-ProRule" id="PRU00023"/>
    </source>
</evidence>
<dbReference type="Gene3D" id="1.25.40.20">
    <property type="entry name" value="Ankyrin repeat-containing domain"/>
    <property type="match status" value="5"/>
</dbReference>
<dbReference type="CDD" id="cd02249">
    <property type="entry name" value="ZZ"/>
    <property type="match status" value="1"/>
</dbReference>
<feature type="repeat" description="ANK" evidence="6">
    <location>
        <begin position="742"/>
        <end position="774"/>
    </location>
</feature>
<dbReference type="InterPro" id="IPR056884">
    <property type="entry name" value="NPHP3-like_N"/>
</dbReference>
<dbReference type="PROSITE" id="PS50088">
    <property type="entry name" value="ANK_REPEAT"/>
    <property type="match status" value="7"/>
</dbReference>
<evidence type="ECO:0008006" key="12">
    <source>
        <dbReference type="Google" id="ProtNLM"/>
    </source>
</evidence>
<dbReference type="Gene3D" id="3.40.50.300">
    <property type="entry name" value="P-loop containing nucleotide triphosphate hydrolases"/>
    <property type="match status" value="1"/>
</dbReference>
<dbReference type="GO" id="GO:0008270">
    <property type="term" value="F:zinc ion binding"/>
    <property type="evidence" value="ECO:0007669"/>
    <property type="project" value="UniProtKB-KW"/>
</dbReference>
<organism evidence="10 11">
    <name type="scientific">Aspergillus puulaauensis</name>
    <dbReference type="NCBI Taxonomy" id="1220207"/>
    <lineage>
        <taxon>Eukaryota</taxon>
        <taxon>Fungi</taxon>
        <taxon>Dikarya</taxon>
        <taxon>Ascomycota</taxon>
        <taxon>Pezizomycotina</taxon>
        <taxon>Eurotiomycetes</taxon>
        <taxon>Eurotiomycetidae</taxon>
        <taxon>Eurotiales</taxon>
        <taxon>Aspergillaceae</taxon>
        <taxon>Aspergillus</taxon>
    </lineage>
</organism>
<evidence type="ECO:0000259" key="8">
    <source>
        <dbReference type="Pfam" id="PF00569"/>
    </source>
</evidence>
<feature type="repeat" description="ANK" evidence="6">
    <location>
        <begin position="1112"/>
        <end position="1144"/>
    </location>
</feature>
<reference evidence="10" key="1">
    <citation type="submission" date="2021-01" db="EMBL/GenBank/DDBJ databases">
        <authorList>
            <consortium name="Aspergillus puulaauensis MK2 genome sequencing consortium"/>
            <person name="Kazuki M."/>
            <person name="Futagami T."/>
        </authorList>
    </citation>
    <scope>NUCLEOTIDE SEQUENCE</scope>
    <source>
        <strain evidence="10">MK2</strain>
    </source>
</reference>
<evidence type="ECO:0000256" key="5">
    <source>
        <dbReference type="ARBA" id="ARBA00023043"/>
    </source>
</evidence>
<evidence type="ECO:0000256" key="1">
    <source>
        <dbReference type="ARBA" id="ARBA00022723"/>
    </source>
</evidence>
<dbReference type="PANTHER" id="PTHR24198">
    <property type="entry name" value="ANKYRIN REPEAT AND PROTEIN KINASE DOMAIN-CONTAINING PROTEIN"/>
    <property type="match status" value="1"/>
</dbReference>
<feature type="region of interest" description="Disordered" evidence="7">
    <location>
        <begin position="1268"/>
        <end position="1289"/>
    </location>
</feature>
<feature type="repeat" description="ANK" evidence="6">
    <location>
        <begin position="983"/>
        <end position="1015"/>
    </location>
</feature>
<evidence type="ECO:0000256" key="4">
    <source>
        <dbReference type="ARBA" id="ARBA00022833"/>
    </source>
</evidence>
<dbReference type="RefSeq" id="XP_041553855.1">
    <property type="nucleotide sequence ID" value="XM_041700917.1"/>
</dbReference>
<evidence type="ECO:0000256" key="3">
    <source>
        <dbReference type="ARBA" id="ARBA00022771"/>
    </source>
</evidence>
<dbReference type="Proteomes" id="UP000654913">
    <property type="component" value="Chromosome 2"/>
</dbReference>
<dbReference type="InterPro" id="IPR027417">
    <property type="entry name" value="P-loop_NTPase"/>
</dbReference>
<dbReference type="InterPro" id="IPR002110">
    <property type="entry name" value="Ankyrin_rpt"/>
</dbReference>
<feature type="repeat" description="ANK" evidence="6">
    <location>
        <begin position="775"/>
        <end position="808"/>
    </location>
</feature>
<feature type="repeat" description="ANK" evidence="6">
    <location>
        <begin position="881"/>
        <end position="913"/>
    </location>
</feature>
<evidence type="ECO:0000256" key="7">
    <source>
        <dbReference type="SAM" id="MobiDB-lite"/>
    </source>
</evidence>
<dbReference type="GeneID" id="64971666"/>
<feature type="repeat" description="ANK" evidence="6">
    <location>
        <begin position="915"/>
        <end position="947"/>
    </location>
</feature>
<name>A0A7R7XHP8_9EURO</name>
<dbReference type="PRINTS" id="PR01415">
    <property type="entry name" value="ANKYRIN"/>
</dbReference>
<dbReference type="EMBL" id="AP024444">
    <property type="protein sequence ID" value="BCS21661.1"/>
    <property type="molecule type" value="Genomic_DNA"/>
</dbReference>
<evidence type="ECO:0000313" key="10">
    <source>
        <dbReference type="EMBL" id="BCS21661.1"/>
    </source>
</evidence>
<dbReference type="SUPFAM" id="SSF48403">
    <property type="entry name" value="Ankyrin repeat"/>
    <property type="match status" value="2"/>
</dbReference>
<dbReference type="Pfam" id="PF00569">
    <property type="entry name" value="ZZ"/>
    <property type="match status" value="1"/>
</dbReference>
<protein>
    <recommendedName>
        <fullName evidence="12">Ankyrin repeat-containing domain protein</fullName>
    </recommendedName>
</protein>
<dbReference type="SUPFAM" id="SSF57850">
    <property type="entry name" value="RING/U-box"/>
    <property type="match status" value="1"/>
</dbReference>
<reference evidence="10" key="2">
    <citation type="submission" date="2021-02" db="EMBL/GenBank/DDBJ databases">
        <title>Aspergillus puulaauensis MK2 genome sequence.</title>
        <authorList>
            <person name="Futagami T."/>
            <person name="Mori K."/>
            <person name="Kadooka C."/>
            <person name="Tanaka T."/>
        </authorList>
    </citation>
    <scope>NUCLEOTIDE SEQUENCE</scope>
    <source>
        <strain evidence="10">MK2</strain>
    </source>
</reference>
<keyword evidence="5 6" id="KW-0040">ANK repeat</keyword>
<dbReference type="PANTHER" id="PTHR24198:SF165">
    <property type="entry name" value="ANKYRIN REPEAT-CONTAINING PROTEIN-RELATED"/>
    <property type="match status" value="1"/>
</dbReference>
<dbReference type="OrthoDB" id="195446at2759"/>
<dbReference type="Pfam" id="PF12796">
    <property type="entry name" value="Ank_2"/>
    <property type="match status" value="4"/>
</dbReference>
<dbReference type="Pfam" id="PF00023">
    <property type="entry name" value="Ank"/>
    <property type="match status" value="1"/>
</dbReference>
<feature type="domain" description="Nephrocystin 3-like N-terminal" evidence="9">
    <location>
        <begin position="186"/>
        <end position="359"/>
    </location>
</feature>
<keyword evidence="11" id="KW-1185">Reference proteome</keyword>
<sequence length="1329" mass="147695">MDPLSITTGVVGLATLAYQIIGYLGTVRAGGKDRLALCNEVTYLWMSITSLLEQLSSDAVKDDKIPDSLLPLFEPDGILKDIKIQLEDLEGKIKARSSRSKIAQTLAWPFTQKDAERMIQRIGRLKATLQDGINQSTHALSQDIYRDTQSLKNAVDETRLKELIDWISPLNFVAKQSMIWNEHHKGTCKWFLDRDDFREWREGENTRLFCPGIPGAGKTFLSSIVYSELERLRVREEGGLKGAAVVMLYCKWDDPLSQDVDNLLSSIIKQFVQRYNVGVSEMMGLFTKHGKEGTRPSRDQLQSTLQLLIGRFTKVFVVLDGLDELRNEKERLPLLKFLSPWSTASSPSTTTINLMVTSRPLPNIVRHFRPLHDSKSTIYCDICGEPKIPMQHHCAECEESYDLCPSCFDSNTKRCGYKAHTYHLEFNARVIPIAAVEEDLTTYVCWRTSASDFLQQCVEIKEGLMDRILDTVVKNNGGMFLLAKFNMDTLESKLNIKQLMAALKTLPQELDGTYADAMMRITELPPSTKDTVLQFLCWVVFAEQPLHEKAIEHALAVDEGEADIDDDSIIRARTLANKCAGLVQFDESDCLRLVHYSAEGFFRQNRDTWFPDGNTKITSTCLTYLRFDVFRAGACSGASEADDFEDRLVKYPFLRYASINWGYHLRATESDALFNRALELLVDPACLASVTQALWYLEDQQRSMSWSAKEGSAIHLAAHFNLESLVHKLSKKGHDPNLTDIKGSTPLALAARRANIEVVTALIKAGASVNPVDNAGRSPLHWSIYEGHFAVFKFLMEQKGIDVNISDARWSHYTPLMVAAASGYTDYTALLLASNSIDVNKQCTSPAGGTALTLASYRGQTDAVKLLLAHPSIDINHKDHSGDTALTSAAQGGYYDLVEALLDHGADTEARQEGTDGTAIMRAIDGGRTSIVQLLIARGANVHVVDVFNRGLLHSAAVNRRAEILRLLLSHDPTLDVNMRDAHGKTTLHDIARMGDLETVDVLLEHGGDPTVKDNYGRTPIRVAHESHHPAILEMFRAARARRKAEGIISGSEPLRTDSGTVLDEVKRSDTGLSIPGTLPLWSLVVSKQMNELKERLPEASKDEINSTEPDMGQAALHWAIGDSDVETARLLIKHGADIDLQNRYGRTPLHLSIMAESWETTRVLLEAGADPNIDDYWGAPPLSMSDNPVCLLLIENGARLDRARMDLGYYLGYAAQAGWETSIRRLISAGADVWSKDRTGRTPYMIAKENGQLEMANLILQLAPKQEVSHNQDTDEKENGHSGHGKLNGSTAPVAINIKSSSPVFGRHLYTLLLVLVLITATTLARLY</sequence>
<feature type="domain" description="ZZ-type" evidence="8">
    <location>
        <begin position="378"/>
        <end position="411"/>
    </location>
</feature>
<dbReference type="InterPro" id="IPR000433">
    <property type="entry name" value="Znf_ZZ"/>
</dbReference>
<evidence type="ECO:0000256" key="2">
    <source>
        <dbReference type="ARBA" id="ARBA00022737"/>
    </source>
</evidence>
<feature type="repeat" description="ANK" evidence="6">
    <location>
        <begin position="1145"/>
        <end position="1177"/>
    </location>
</feature>